<dbReference type="Gene3D" id="1.10.10.10">
    <property type="entry name" value="Winged helix-like DNA-binding domain superfamily/Winged helix DNA-binding domain"/>
    <property type="match status" value="1"/>
</dbReference>
<protein>
    <recommendedName>
        <fullName evidence="3">DNA-binding protein</fullName>
    </recommendedName>
</protein>
<name>A0A2S0KG62_9ACTN</name>
<sequence>MFVLTADQRASRSDADRVPDLLDRYRGAPVVRAFERTAGDEVEAVFDDPAALARVAVDLAASGHWSVGVGVDDVDLPLPRQTRAGRGRAFEAARAAVESAKGQRVPLQVRGSSSWCRPAQTAACLLVDLETGRTEAGREAVELVASGLTQAQAAEQLGITPQAISLRLRSARWDLQRDTEDLVVVLLRHSDVRPDGGQEE</sequence>
<dbReference type="OrthoDB" id="5184241at2"/>
<accession>A0A2S0KG62</accession>
<dbReference type="KEGG" id="git:C6V83_10745"/>
<keyword evidence="2" id="KW-1185">Reference proteome</keyword>
<evidence type="ECO:0000313" key="2">
    <source>
        <dbReference type="Proteomes" id="UP000239814"/>
    </source>
</evidence>
<dbReference type="Proteomes" id="UP000239814">
    <property type="component" value="Chromosome"/>
</dbReference>
<dbReference type="AlphaFoldDB" id="A0A2S0KG62"/>
<evidence type="ECO:0000313" key="1">
    <source>
        <dbReference type="EMBL" id="AVM00677.1"/>
    </source>
</evidence>
<organism evidence="1 2">
    <name type="scientific">Gordonia iterans</name>
    <dbReference type="NCBI Taxonomy" id="1004901"/>
    <lineage>
        <taxon>Bacteria</taxon>
        <taxon>Bacillati</taxon>
        <taxon>Actinomycetota</taxon>
        <taxon>Actinomycetes</taxon>
        <taxon>Mycobacteriales</taxon>
        <taxon>Gordoniaceae</taxon>
        <taxon>Gordonia</taxon>
    </lineage>
</organism>
<dbReference type="RefSeq" id="WP_105942393.1">
    <property type="nucleotide sequence ID" value="NZ_CP027433.1"/>
</dbReference>
<dbReference type="EMBL" id="CP027433">
    <property type="protein sequence ID" value="AVM00677.1"/>
    <property type="molecule type" value="Genomic_DNA"/>
</dbReference>
<gene>
    <name evidence="1" type="ORF">C6V83_10745</name>
</gene>
<reference evidence="1 2" key="1">
    <citation type="submission" date="2018-03" db="EMBL/GenBank/DDBJ databases">
        <title>Characteristics and genome of n-alkane degrading marine bacteria Gordonia iterans isolated from crude oil contaminated in Tae-an, South Korea.</title>
        <authorList>
            <person name="Lee S.-S."/>
            <person name="Kim H."/>
        </authorList>
    </citation>
    <scope>NUCLEOTIDE SEQUENCE [LARGE SCALE GENOMIC DNA]</scope>
    <source>
        <strain evidence="1 2">Co17</strain>
    </source>
</reference>
<dbReference type="InterPro" id="IPR036388">
    <property type="entry name" value="WH-like_DNA-bd_sf"/>
</dbReference>
<proteinExistence type="predicted"/>
<evidence type="ECO:0008006" key="3">
    <source>
        <dbReference type="Google" id="ProtNLM"/>
    </source>
</evidence>